<dbReference type="Gene3D" id="3.30.1370.120">
    <property type="match status" value="3"/>
</dbReference>
<gene>
    <name evidence="16" type="primary">gspD</name>
    <name evidence="16" type="ORF">ACFO0A_07675</name>
</gene>
<dbReference type="Pfam" id="PF00263">
    <property type="entry name" value="Secretin"/>
    <property type="match status" value="1"/>
</dbReference>
<organism evidence="16 17">
    <name type="scientific">Novosphingobium tardum</name>
    <dbReference type="NCBI Taxonomy" id="1538021"/>
    <lineage>
        <taxon>Bacteria</taxon>
        <taxon>Pseudomonadati</taxon>
        <taxon>Pseudomonadota</taxon>
        <taxon>Alphaproteobacteria</taxon>
        <taxon>Sphingomonadales</taxon>
        <taxon>Sphingomonadaceae</taxon>
        <taxon>Novosphingobium</taxon>
    </lineage>
</organism>
<sequence length="742" mass="77885">MKLRNRLFAAAALVLMALPEVASAQYVLNVREADIRAFVEDAAQVTGRTFIVDGRVQGKVSVVSDRPLSRSEYFEVFLSTLRANGLVAIPTGNGGFRIQPAEGAATQPSRIGSRGAARNQLVTEVIRLRTIDAAQAVETLRPLVSREGSITANRSGNSLVIVDYADNMRRIRTLLGQIDRRDTTTTRLVTLEHTGAREIAAALTQLVPAAAEGAVPLASVVAVDSSNAILLRGDSATLANLAATARELDNRAAGGSDIKVIWLDYADAATMVPMLERLIGGSGGGEIASSSPPPVSLGGTTGTRGGNSAAAGSSTVTATTGGGASANIGSGLGNGQIQLAGGRGNAVITRYPGANAVIISAPVDIQRRLGELVRQLDQRQDQVLVEAIIVEVSDNVAKQLGVQFLFGGKNVPFAVTNFANVVPNIIDLAGGLLADQIDQTTTVINGNTVTTSTNSAAADQLRLNAINAASAAQGGYFGGYTNVGQNAALGVLINAVQADSNSNILSTPHITTNNNVPASILFGQEIPVSTGEALSNNFDNAFRTIQRQNVGIELDVTPQINADNEVRLDLRQEVSSIVGPVSNNFNELIINKREIKTTITVTSGEIAVLGGLLDDNERRTIHKIPLLGDIPVLGELFKSRGKSRVKTNLMVFIRPTILRSQADREATTARRYGVIREAQRQFNPKVEPSIDQLVVDYMGAVPPLPVGAVPSSGDVVIAPEPRPQAVPLAPVQLPPSNATPGQ</sequence>
<evidence type="ECO:0000256" key="3">
    <source>
        <dbReference type="ARBA" id="ARBA00022448"/>
    </source>
</evidence>
<feature type="chain" id="PRO_5046202412" evidence="12">
    <location>
        <begin position="25"/>
        <end position="742"/>
    </location>
</feature>
<feature type="signal peptide" evidence="12">
    <location>
        <begin position="1"/>
        <end position="24"/>
    </location>
</feature>
<accession>A0ABV8RQT9</accession>
<dbReference type="InterPro" id="IPR050810">
    <property type="entry name" value="Bact_Secretion_Sys_Channel"/>
</dbReference>
<keyword evidence="6 12" id="KW-0732">Signal</keyword>
<evidence type="ECO:0000256" key="12">
    <source>
        <dbReference type="SAM" id="SignalP"/>
    </source>
</evidence>
<feature type="domain" description="GspD-like N0" evidence="15">
    <location>
        <begin position="28"/>
        <end position="98"/>
    </location>
</feature>
<evidence type="ECO:0000256" key="6">
    <source>
        <dbReference type="ARBA" id="ARBA00022729"/>
    </source>
</evidence>
<name>A0ABV8RQT9_9SPHN</name>
<reference evidence="17" key="1">
    <citation type="journal article" date="2019" name="Int. J. Syst. Evol. Microbiol.">
        <title>The Global Catalogue of Microorganisms (GCM) 10K type strain sequencing project: providing services to taxonomists for standard genome sequencing and annotation.</title>
        <authorList>
            <consortium name="The Broad Institute Genomics Platform"/>
            <consortium name="The Broad Institute Genome Sequencing Center for Infectious Disease"/>
            <person name="Wu L."/>
            <person name="Ma J."/>
        </authorList>
    </citation>
    <scope>NUCLEOTIDE SEQUENCE [LARGE SCALE GENOMIC DNA]</scope>
    <source>
        <strain evidence="17">CGMCC 1.12989</strain>
    </source>
</reference>
<dbReference type="InterPro" id="IPR038591">
    <property type="entry name" value="NolW-like_sf"/>
</dbReference>
<evidence type="ECO:0000259" key="14">
    <source>
        <dbReference type="Pfam" id="PF03958"/>
    </source>
</evidence>
<evidence type="ECO:0000256" key="8">
    <source>
        <dbReference type="ARBA" id="ARBA00023136"/>
    </source>
</evidence>
<dbReference type="InterPro" id="IPR001775">
    <property type="entry name" value="GspD/PilQ"/>
</dbReference>
<proteinExistence type="inferred from homology"/>
<evidence type="ECO:0000256" key="5">
    <source>
        <dbReference type="ARBA" id="ARBA00022692"/>
    </source>
</evidence>
<feature type="domain" description="NolW-like" evidence="14">
    <location>
        <begin position="123"/>
        <end position="182"/>
    </location>
</feature>
<comment type="caution">
    <text evidence="16">The sequence shown here is derived from an EMBL/GenBank/DDBJ whole genome shotgun (WGS) entry which is preliminary data.</text>
</comment>
<feature type="region of interest" description="Disordered" evidence="11">
    <location>
        <begin position="284"/>
        <end position="316"/>
    </location>
</feature>
<dbReference type="PANTHER" id="PTHR30332">
    <property type="entry name" value="PROBABLE GENERAL SECRETION PATHWAY PROTEIN D"/>
    <property type="match status" value="1"/>
</dbReference>
<feature type="domain" description="NolW-like" evidence="14">
    <location>
        <begin position="259"/>
        <end position="382"/>
    </location>
</feature>
<dbReference type="RefSeq" id="WP_379538421.1">
    <property type="nucleotide sequence ID" value="NZ_JBHSDR010000004.1"/>
</dbReference>
<comment type="subcellular location">
    <subcellularLocation>
        <location evidence="1 10">Cell outer membrane</location>
    </subcellularLocation>
</comment>
<evidence type="ECO:0000256" key="7">
    <source>
        <dbReference type="ARBA" id="ARBA00022927"/>
    </source>
</evidence>
<keyword evidence="8" id="KW-0472">Membrane</keyword>
<protein>
    <submittedName>
        <fullName evidence="16">Type II secretion system secretin GspD</fullName>
    </submittedName>
</protein>
<keyword evidence="3 10" id="KW-0813">Transport</keyword>
<dbReference type="InterPro" id="IPR013356">
    <property type="entry name" value="T2SS_GspD"/>
</dbReference>
<evidence type="ECO:0000313" key="16">
    <source>
        <dbReference type="EMBL" id="MFC4294940.1"/>
    </source>
</evidence>
<keyword evidence="17" id="KW-1185">Reference proteome</keyword>
<evidence type="ECO:0000256" key="4">
    <source>
        <dbReference type="ARBA" id="ARBA00022452"/>
    </source>
</evidence>
<evidence type="ECO:0000313" key="17">
    <source>
        <dbReference type="Proteomes" id="UP001595828"/>
    </source>
</evidence>
<dbReference type="InterPro" id="IPR005644">
    <property type="entry name" value="NolW-like"/>
</dbReference>
<dbReference type="PRINTS" id="PR00811">
    <property type="entry name" value="BCTERIALGSPD"/>
</dbReference>
<dbReference type="PANTHER" id="PTHR30332:SF24">
    <property type="entry name" value="SECRETIN GSPD-RELATED"/>
    <property type="match status" value="1"/>
</dbReference>
<feature type="compositionally biased region" description="Low complexity" evidence="11">
    <location>
        <begin position="306"/>
        <end position="316"/>
    </location>
</feature>
<evidence type="ECO:0000256" key="2">
    <source>
        <dbReference type="ARBA" id="ARBA00006980"/>
    </source>
</evidence>
<dbReference type="Proteomes" id="UP001595828">
    <property type="component" value="Unassembled WGS sequence"/>
</dbReference>
<evidence type="ECO:0000256" key="10">
    <source>
        <dbReference type="RuleBase" id="RU004004"/>
    </source>
</evidence>
<dbReference type="Pfam" id="PF21305">
    <property type="entry name" value="type_II_gspD_N0"/>
    <property type="match status" value="1"/>
</dbReference>
<feature type="domain" description="NolW-like" evidence="14">
    <location>
        <begin position="186"/>
        <end position="252"/>
    </location>
</feature>
<comment type="similarity">
    <text evidence="2">Belongs to the bacterial secretin family. GSP D subfamily.</text>
</comment>
<keyword evidence="9" id="KW-0998">Cell outer membrane</keyword>
<evidence type="ECO:0000256" key="1">
    <source>
        <dbReference type="ARBA" id="ARBA00004442"/>
    </source>
</evidence>
<evidence type="ECO:0000256" key="9">
    <source>
        <dbReference type="ARBA" id="ARBA00023237"/>
    </source>
</evidence>
<evidence type="ECO:0000259" key="13">
    <source>
        <dbReference type="Pfam" id="PF00263"/>
    </source>
</evidence>
<evidence type="ECO:0000259" key="15">
    <source>
        <dbReference type="Pfam" id="PF21305"/>
    </source>
</evidence>
<evidence type="ECO:0000256" key="11">
    <source>
        <dbReference type="SAM" id="MobiDB-lite"/>
    </source>
</evidence>
<dbReference type="EMBL" id="JBHSDR010000004">
    <property type="protein sequence ID" value="MFC4294940.1"/>
    <property type="molecule type" value="Genomic_DNA"/>
</dbReference>
<dbReference type="InterPro" id="IPR004846">
    <property type="entry name" value="T2SS/T3SS_dom"/>
</dbReference>
<dbReference type="NCBIfam" id="TIGR02517">
    <property type="entry name" value="type_II_gspD"/>
    <property type="match status" value="1"/>
</dbReference>
<dbReference type="InterPro" id="IPR049371">
    <property type="entry name" value="GspD-like_N0"/>
</dbReference>
<feature type="domain" description="Type II/III secretion system secretin-like" evidence="13">
    <location>
        <begin position="495"/>
        <end position="659"/>
    </location>
</feature>
<dbReference type="Pfam" id="PF03958">
    <property type="entry name" value="Secretin_N"/>
    <property type="match status" value="3"/>
</dbReference>
<keyword evidence="7" id="KW-0653">Protein transport</keyword>
<keyword evidence="5" id="KW-0812">Transmembrane</keyword>
<keyword evidence="4" id="KW-1134">Transmembrane beta strand</keyword>